<dbReference type="InterPro" id="IPR025595">
    <property type="entry name" value="PterinBD-DUF4346"/>
</dbReference>
<sequence length="470" mass="54788">MIDKDVIFINDKSNIALCTLWSKKEHIFNKIPLDHRNKVNSIGTLYTINGINYVLQTLGERNNIDKIIVYGPDLSYSGEALIDIFSKKDKDTYNKYKLRLKYEDIENILNTVNIIDLRKNFWSNDLDSLLLSIDNNYRENKGIRKKAILSINENVEEIRSWPMQLSGEFIYETSVFAAWVKGLYIINEFGMTKNSDYNEEIKEFLNLMVTIDLHGSSYELEKDFFHYIQEQDFNKHIKGLSIPEVPEGVDYTYGNRLLSYNGNQIESIINKLGRNANSRRALGVTWDPKIDQDSVNPPCIISINGNITDNQYTHTVYIRSNDFFRGWPLNIYGQIYLAKYIVDQINKRYGKNIILKNITTISTSAHVYSHDFEYLKDALDKYGYLIKRFIPDPKGNFTIKTEDGKIILEHRTPDNTSIDLRLKGDFNYIYNMIKGYPFYTLPSHSLYLGKELKKAEESIREGKKYTQDEV</sequence>
<dbReference type="PANTHER" id="PTHR11548">
    <property type="entry name" value="THYMIDYLATE SYNTHASE 1"/>
    <property type="match status" value="1"/>
</dbReference>
<evidence type="ECO:0000313" key="6">
    <source>
        <dbReference type="Proteomes" id="UP001055553"/>
    </source>
</evidence>
<gene>
    <name evidence="5" type="ORF">MJ1_0184</name>
</gene>
<name>A0A915WSM2_9ARCH</name>
<dbReference type="GO" id="GO:0032259">
    <property type="term" value="P:methylation"/>
    <property type="evidence" value="ECO:0007669"/>
    <property type="project" value="UniProtKB-KW"/>
</dbReference>
<evidence type="ECO:0000313" key="5">
    <source>
        <dbReference type="EMBL" id="BBL45357.1"/>
    </source>
</evidence>
<dbReference type="GeneID" id="74568135"/>
<dbReference type="GO" id="GO:0004799">
    <property type="term" value="F:thymidylate synthase activity"/>
    <property type="evidence" value="ECO:0007669"/>
    <property type="project" value="TreeGrafter"/>
</dbReference>
<dbReference type="Pfam" id="PF14251">
    <property type="entry name" value="PterinBD-DUF4346"/>
    <property type="match status" value="1"/>
</dbReference>
<evidence type="ECO:0000256" key="1">
    <source>
        <dbReference type="ARBA" id="ARBA00022603"/>
    </source>
</evidence>
<keyword evidence="1" id="KW-0489">Methyltransferase</keyword>
<dbReference type="GO" id="GO:0005829">
    <property type="term" value="C:cytosol"/>
    <property type="evidence" value="ECO:0007669"/>
    <property type="project" value="TreeGrafter"/>
</dbReference>
<feature type="domain" description="DUF4346" evidence="4">
    <location>
        <begin position="392"/>
        <end position="468"/>
    </location>
</feature>
<organism evidence="5 6">
    <name type="scientific">Nanobdella aerobiophila</name>
    <dbReference type="NCBI Taxonomy" id="2586965"/>
    <lineage>
        <taxon>Archaea</taxon>
        <taxon>Nanobdellota</taxon>
        <taxon>Nanobdellia</taxon>
        <taxon>Nanobdellales</taxon>
        <taxon>Nanobdellaceae</taxon>
        <taxon>Nanobdella</taxon>
    </lineage>
</organism>
<keyword evidence="2" id="KW-0808">Transferase</keyword>
<dbReference type="GO" id="GO:0006231">
    <property type="term" value="P:dTMP biosynthetic process"/>
    <property type="evidence" value="ECO:0007669"/>
    <property type="project" value="TreeGrafter"/>
</dbReference>
<keyword evidence="6" id="KW-1185">Reference proteome</keyword>
<dbReference type="Proteomes" id="UP001055553">
    <property type="component" value="Chromosome"/>
</dbReference>
<dbReference type="EMBL" id="AP019769">
    <property type="protein sequence ID" value="BBL45357.1"/>
    <property type="molecule type" value="Genomic_DNA"/>
</dbReference>
<proteinExistence type="predicted"/>
<protein>
    <submittedName>
        <fullName evidence="5">Thymidylate synthase</fullName>
    </submittedName>
</protein>
<dbReference type="RefSeq" id="WP_258393394.1">
    <property type="nucleotide sequence ID" value="NZ_AP019769.1"/>
</dbReference>
<dbReference type="Gene3D" id="3.30.572.10">
    <property type="entry name" value="Thymidylate synthase/dCMP hydroxymethylase domain"/>
    <property type="match status" value="1"/>
</dbReference>
<dbReference type="InterPro" id="IPR023451">
    <property type="entry name" value="Thymidate_synth/dCMP_Mease_dom"/>
</dbReference>
<evidence type="ECO:0000259" key="4">
    <source>
        <dbReference type="Pfam" id="PF14251"/>
    </source>
</evidence>
<dbReference type="KEGG" id="naer:MJ1_0184"/>
<dbReference type="AlphaFoldDB" id="A0A915WSM2"/>
<dbReference type="Pfam" id="PF00303">
    <property type="entry name" value="Thymidylat_synt"/>
    <property type="match status" value="1"/>
</dbReference>
<evidence type="ECO:0000259" key="3">
    <source>
        <dbReference type="Pfam" id="PF00303"/>
    </source>
</evidence>
<accession>A0A915WSM2</accession>
<dbReference type="InterPro" id="IPR045097">
    <property type="entry name" value="Thymidate_synth/dCMP_Mease"/>
</dbReference>
<evidence type="ECO:0000256" key="2">
    <source>
        <dbReference type="ARBA" id="ARBA00022679"/>
    </source>
</evidence>
<reference evidence="6" key="1">
    <citation type="journal article" date="2022" name="Int. J. Syst. Evol. Microbiol.">
        <title>Nanobdella aerobiophila gen. nov., sp. nov., a thermoacidophilic, obligate ectosymbiotic archaeon, and proposal of Nanobdellaceae fam. nov., Nanobdellales ord. nov. and Nanobdellia class. nov.</title>
        <authorList>
            <person name="Kato S."/>
            <person name="Ogasawara A."/>
            <person name="Itoh T."/>
            <person name="Sakai H.D."/>
            <person name="Shimizu M."/>
            <person name="Yuki M."/>
            <person name="Kaneko M."/>
            <person name="Takashina T."/>
            <person name="Ohkuma M."/>
        </authorList>
    </citation>
    <scope>NUCLEOTIDE SEQUENCE [LARGE SCALE GENOMIC DNA]</scope>
    <source>
        <strain evidence="6">MJ1</strain>
    </source>
</reference>
<dbReference type="PANTHER" id="PTHR11548:SF1">
    <property type="entry name" value="THYMIDYLATE SYNTHASE 1"/>
    <property type="match status" value="1"/>
</dbReference>
<feature type="domain" description="Thymidylate synthase/dCMP hydroxymethylase" evidence="3">
    <location>
        <begin position="261"/>
        <end position="381"/>
    </location>
</feature>
<dbReference type="SUPFAM" id="SSF55831">
    <property type="entry name" value="Thymidylate synthase/dCMP hydroxymethylase"/>
    <property type="match status" value="1"/>
</dbReference>
<dbReference type="InterPro" id="IPR036926">
    <property type="entry name" value="Thymidate_synth/dCMP_Mease_sf"/>
</dbReference>